<sequence>MKTKAYINSEQADFLKSQAEVEDLSELNIHATAKKKTSFNGTYSIVFHDSIKALSQMGLKPNAYKITLYLFSIISMGNIIINFSKKKIADDLGLQPSNVSRAWKELFEKKILIEDSETGHVFLNSNLATMGVPKNFNKETMEKLKKSQVETEDFKNNINLFKSTNSKKINKTKPVDKKENNDDIDLSNVEPLF</sequence>
<organism evidence="3">
    <name type="scientific">Salmonella infantis</name>
    <dbReference type="NCBI Taxonomy" id="595"/>
    <lineage>
        <taxon>Bacteria</taxon>
        <taxon>Pseudomonadati</taxon>
        <taxon>Pseudomonadota</taxon>
        <taxon>Gammaproteobacteria</taxon>
        <taxon>Enterobacterales</taxon>
        <taxon>Enterobacteriaceae</taxon>
        <taxon>Salmonella</taxon>
    </lineage>
</organism>
<evidence type="ECO:0000256" key="1">
    <source>
        <dbReference type="SAM" id="MobiDB-lite"/>
    </source>
</evidence>
<keyword evidence="2" id="KW-0812">Transmembrane</keyword>
<name>A0A603ELB9_SALIN</name>
<proteinExistence type="predicted"/>
<comment type="caution">
    <text evidence="3">The sequence shown here is derived from an EMBL/GenBank/DDBJ whole genome shotgun (WGS) entry which is preliminary data.</text>
</comment>
<feature type="transmembrane region" description="Helical" evidence="2">
    <location>
        <begin position="66"/>
        <end position="84"/>
    </location>
</feature>
<reference evidence="3" key="1">
    <citation type="submission" date="2018-07" db="EMBL/GenBank/DDBJ databases">
        <authorList>
            <consortium name="PulseNet: The National Subtyping Network for Foodborne Disease Surveillance"/>
            <person name="Tarr C.L."/>
            <person name="Trees E."/>
            <person name="Katz L.S."/>
            <person name="Carleton-Romer H.A."/>
            <person name="Stroika S."/>
            <person name="Kucerova Z."/>
            <person name="Roache K.F."/>
            <person name="Sabol A.L."/>
            <person name="Besser J."/>
            <person name="Gerner-Smidt P."/>
        </authorList>
    </citation>
    <scope>NUCLEOTIDE SEQUENCE</scope>
    <source>
        <strain evidence="3">PNUSAS015257</strain>
    </source>
</reference>
<evidence type="ECO:0000313" key="3">
    <source>
        <dbReference type="EMBL" id="ECT8979960.1"/>
    </source>
</evidence>
<feature type="region of interest" description="Disordered" evidence="1">
    <location>
        <begin position="169"/>
        <end position="193"/>
    </location>
</feature>
<protein>
    <submittedName>
        <fullName evidence="3">Helix-turn-helix domain-containing protein</fullName>
    </submittedName>
</protein>
<evidence type="ECO:0000256" key="2">
    <source>
        <dbReference type="SAM" id="Phobius"/>
    </source>
</evidence>
<dbReference type="InterPro" id="IPR036388">
    <property type="entry name" value="WH-like_DNA-bd_sf"/>
</dbReference>
<dbReference type="EMBL" id="AAKOFS010000031">
    <property type="protein sequence ID" value="ECT8979960.1"/>
    <property type="molecule type" value="Genomic_DNA"/>
</dbReference>
<dbReference type="AlphaFoldDB" id="A0A603ELB9"/>
<dbReference type="Gene3D" id="1.10.10.10">
    <property type="entry name" value="Winged helix-like DNA-binding domain superfamily/Winged helix DNA-binding domain"/>
    <property type="match status" value="1"/>
</dbReference>
<gene>
    <name evidence="3" type="ORF">CDW98_24095</name>
</gene>
<keyword evidence="2" id="KW-1133">Transmembrane helix</keyword>
<accession>A0A603ELB9</accession>
<keyword evidence="2" id="KW-0472">Membrane</keyword>